<accession>A0A2B7XS49</accession>
<proteinExistence type="predicted"/>
<name>A0A2B7XS49_POLH7</name>
<evidence type="ECO:0000256" key="2">
    <source>
        <dbReference type="SAM" id="Phobius"/>
    </source>
</evidence>
<keyword evidence="2" id="KW-0812">Transmembrane</keyword>
<evidence type="ECO:0000256" key="1">
    <source>
        <dbReference type="SAM" id="MobiDB-lite"/>
    </source>
</evidence>
<dbReference type="OrthoDB" id="3559694at2759"/>
<keyword evidence="2" id="KW-0472">Membrane</keyword>
<comment type="caution">
    <text evidence="3">The sequence shown here is derived from an EMBL/GenBank/DDBJ whole genome shotgun (WGS) entry which is preliminary data.</text>
</comment>
<keyword evidence="2" id="KW-1133">Transmembrane helix</keyword>
<feature type="transmembrane region" description="Helical" evidence="2">
    <location>
        <begin position="64"/>
        <end position="82"/>
    </location>
</feature>
<sequence length="173" mass="19529">MDLLQEHILPTLHNAQKFIPPSIAAQALSYYTAFSMHFTSLRTSFFDPYILSPLTTLLNSPPDISSILLLLAILFLSLKVVDYARRLIAFWVRLVFRLVFWGFVVSGAWYVYSVGWGRASREAGWLFGLVEGFVDEFMAGKESARNGAGAAGASPPLYGGMRQRQEQMRWQRS</sequence>
<dbReference type="Proteomes" id="UP000224634">
    <property type="component" value="Unassembled WGS sequence"/>
</dbReference>
<reference evidence="3 4" key="1">
    <citation type="submission" date="2017-10" db="EMBL/GenBank/DDBJ databases">
        <title>Comparative genomics in systemic dimorphic fungi from Ajellomycetaceae.</title>
        <authorList>
            <person name="Munoz J.F."/>
            <person name="Mcewen J.G."/>
            <person name="Clay O.K."/>
            <person name="Cuomo C.A."/>
        </authorList>
    </citation>
    <scope>NUCLEOTIDE SEQUENCE [LARGE SCALE GENOMIC DNA]</scope>
    <source>
        <strain evidence="3 4">UAMH7299</strain>
    </source>
</reference>
<gene>
    <name evidence="3" type="ORF">AJ80_07207</name>
</gene>
<evidence type="ECO:0000313" key="3">
    <source>
        <dbReference type="EMBL" id="PGH11307.1"/>
    </source>
</evidence>
<evidence type="ECO:0008006" key="5">
    <source>
        <dbReference type="Google" id="ProtNLM"/>
    </source>
</evidence>
<dbReference type="Pfam" id="PF12716">
    <property type="entry name" value="Apq12"/>
    <property type="match status" value="1"/>
</dbReference>
<dbReference type="EMBL" id="PDNA01000134">
    <property type="protein sequence ID" value="PGH11307.1"/>
    <property type="molecule type" value="Genomic_DNA"/>
</dbReference>
<organism evidence="3 4">
    <name type="scientific">Polytolypa hystricis (strain UAMH7299)</name>
    <dbReference type="NCBI Taxonomy" id="1447883"/>
    <lineage>
        <taxon>Eukaryota</taxon>
        <taxon>Fungi</taxon>
        <taxon>Dikarya</taxon>
        <taxon>Ascomycota</taxon>
        <taxon>Pezizomycotina</taxon>
        <taxon>Eurotiomycetes</taxon>
        <taxon>Eurotiomycetidae</taxon>
        <taxon>Onygenales</taxon>
        <taxon>Onygenales incertae sedis</taxon>
        <taxon>Polytolypa</taxon>
    </lineage>
</organism>
<evidence type="ECO:0000313" key="4">
    <source>
        <dbReference type="Proteomes" id="UP000224634"/>
    </source>
</evidence>
<protein>
    <recommendedName>
        <fullName evidence="5">Nuclear pore assembly and biogenesis-domain-containing protein</fullName>
    </recommendedName>
</protein>
<dbReference type="AlphaFoldDB" id="A0A2B7XS49"/>
<feature type="transmembrane region" description="Helical" evidence="2">
    <location>
        <begin position="94"/>
        <end position="112"/>
    </location>
</feature>
<feature type="region of interest" description="Disordered" evidence="1">
    <location>
        <begin position="147"/>
        <end position="173"/>
    </location>
</feature>
<keyword evidence="4" id="KW-1185">Reference proteome</keyword>
<feature type="compositionally biased region" description="Basic and acidic residues" evidence="1">
    <location>
        <begin position="163"/>
        <end position="173"/>
    </location>
</feature>
<dbReference type="InterPro" id="IPR024316">
    <property type="entry name" value="APQ12"/>
</dbReference>